<evidence type="ECO:0000313" key="2">
    <source>
        <dbReference type="Proteomes" id="UP000436088"/>
    </source>
</evidence>
<name>A0A6A2X706_HIBSY</name>
<organism evidence="1 2">
    <name type="scientific">Hibiscus syriacus</name>
    <name type="common">Rose of Sharon</name>
    <dbReference type="NCBI Taxonomy" id="106335"/>
    <lineage>
        <taxon>Eukaryota</taxon>
        <taxon>Viridiplantae</taxon>
        <taxon>Streptophyta</taxon>
        <taxon>Embryophyta</taxon>
        <taxon>Tracheophyta</taxon>
        <taxon>Spermatophyta</taxon>
        <taxon>Magnoliopsida</taxon>
        <taxon>eudicotyledons</taxon>
        <taxon>Gunneridae</taxon>
        <taxon>Pentapetalae</taxon>
        <taxon>rosids</taxon>
        <taxon>malvids</taxon>
        <taxon>Malvales</taxon>
        <taxon>Malvaceae</taxon>
        <taxon>Malvoideae</taxon>
        <taxon>Hibiscus</taxon>
    </lineage>
</organism>
<accession>A0A6A2X706</accession>
<gene>
    <name evidence="1" type="ORF">F3Y22_tig00111996pilonHSYRG00283</name>
</gene>
<keyword evidence="2" id="KW-1185">Reference proteome</keyword>
<comment type="caution">
    <text evidence="1">The sequence shown here is derived from an EMBL/GenBank/DDBJ whole genome shotgun (WGS) entry which is preliminary data.</text>
</comment>
<evidence type="ECO:0000313" key="1">
    <source>
        <dbReference type="EMBL" id="KAE8671103.1"/>
    </source>
</evidence>
<dbReference type="EMBL" id="VEPZ02001482">
    <property type="protein sequence ID" value="KAE8671103.1"/>
    <property type="molecule type" value="Genomic_DNA"/>
</dbReference>
<dbReference type="Proteomes" id="UP000436088">
    <property type="component" value="Unassembled WGS sequence"/>
</dbReference>
<protein>
    <submittedName>
        <fullName evidence="1">Uncharacterized protein</fullName>
    </submittedName>
</protein>
<proteinExistence type="predicted"/>
<dbReference type="AlphaFoldDB" id="A0A6A2X706"/>
<reference evidence="1" key="1">
    <citation type="submission" date="2019-09" db="EMBL/GenBank/DDBJ databases">
        <title>Draft genome information of white flower Hibiscus syriacus.</title>
        <authorList>
            <person name="Kim Y.-M."/>
        </authorList>
    </citation>
    <scope>NUCLEOTIDE SEQUENCE [LARGE SCALE GENOMIC DNA]</scope>
    <source>
        <strain evidence="1">YM2019G1</strain>
    </source>
</reference>
<sequence length="156" mass="17356">MESGHRRTVAGVKNLKRSWEERDKIKVWSSAEFKWALNFGVILGIERSRATKTWWPRDGAVVDFLFWFGQCASVGKKKGEIEKMRGTAGLALITERSGDEEASFVIIIFESPSRISLLKPKSLASWRACIAVIASAANDEAIFEVSLLLAPKTNPS</sequence>